<evidence type="ECO:0000313" key="2">
    <source>
        <dbReference type="Proteomes" id="UP000053593"/>
    </source>
</evidence>
<protein>
    <submittedName>
        <fullName evidence="1">Unplaced genomic scaffold GYMLUscaffold_27, whole genome shotgun sequence</fullName>
    </submittedName>
</protein>
<dbReference type="AlphaFoldDB" id="A0A0D0CWG5"/>
<keyword evidence="2" id="KW-1185">Reference proteome</keyword>
<evidence type="ECO:0000313" key="1">
    <source>
        <dbReference type="EMBL" id="KIK60443.1"/>
    </source>
</evidence>
<gene>
    <name evidence="1" type="ORF">GYMLUDRAFT_608032</name>
</gene>
<dbReference type="HOGENOM" id="CLU_1304990_0_0_1"/>
<dbReference type="EMBL" id="KN834775">
    <property type="protein sequence ID" value="KIK60443.1"/>
    <property type="molecule type" value="Genomic_DNA"/>
</dbReference>
<dbReference type="Proteomes" id="UP000053593">
    <property type="component" value="Unassembled WGS sequence"/>
</dbReference>
<proteinExistence type="predicted"/>
<organism evidence="1 2">
    <name type="scientific">Collybiopsis luxurians FD-317 M1</name>
    <dbReference type="NCBI Taxonomy" id="944289"/>
    <lineage>
        <taxon>Eukaryota</taxon>
        <taxon>Fungi</taxon>
        <taxon>Dikarya</taxon>
        <taxon>Basidiomycota</taxon>
        <taxon>Agaricomycotina</taxon>
        <taxon>Agaricomycetes</taxon>
        <taxon>Agaricomycetidae</taxon>
        <taxon>Agaricales</taxon>
        <taxon>Marasmiineae</taxon>
        <taxon>Omphalotaceae</taxon>
        <taxon>Collybiopsis</taxon>
        <taxon>Collybiopsis luxurians</taxon>
    </lineage>
</organism>
<name>A0A0D0CWG5_9AGAR</name>
<accession>A0A0D0CWG5</accession>
<sequence>MSHGPPPTIYRCTVESVSILHYLPSKVESDPVDWNSSDVWEPGNFMVESLGNTHHWGIPGSIRTLSEQERNETQERALASPAEKTNHSGHNLIWLPTVLEDEFKNNNFGFDLEMGCFITFPTISPEAESLLQNATLQITDAAQTSFLEKHFSLCLEVHCERGDLNIQYDRSALATRLDEWEDSIPDFDVDTLDVAIRAHFINYSLSNAELE</sequence>
<reference evidence="1 2" key="1">
    <citation type="submission" date="2014-04" db="EMBL/GenBank/DDBJ databases">
        <title>Evolutionary Origins and Diversification of the Mycorrhizal Mutualists.</title>
        <authorList>
            <consortium name="DOE Joint Genome Institute"/>
            <consortium name="Mycorrhizal Genomics Consortium"/>
            <person name="Kohler A."/>
            <person name="Kuo A."/>
            <person name="Nagy L.G."/>
            <person name="Floudas D."/>
            <person name="Copeland A."/>
            <person name="Barry K.W."/>
            <person name="Cichocki N."/>
            <person name="Veneault-Fourrey C."/>
            <person name="LaButti K."/>
            <person name="Lindquist E.A."/>
            <person name="Lipzen A."/>
            <person name="Lundell T."/>
            <person name="Morin E."/>
            <person name="Murat C."/>
            <person name="Riley R."/>
            <person name="Ohm R."/>
            <person name="Sun H."/>
            <person name="Tunlid A."/>
            <person name="Henrissat B."/>
            <person name="Grigoriev I.V."/>
            <person name="Hibbett D.S."/>
            <person name="Martin F."/>
        </authorList>
    </citation>
    <scope>NUCLEOTIDE SEQUENCE [LARGE SCALE GENOMIC DNA]</scope>
    <source>
        <strain evidence="1 2">FD-317 M1</strain>
    </source>
</reference>